<gene>
    <name evidence="1" type="ORF">GT019_10540</name>
</gene>
<proteinExistence type="predicted"/>
<sequence>MSKELPVAHCPGCGKVFQKNLRNMCMQCSAEEDGQIIAIERALKNDRQLSNAETAELTAIPEARIRALIRRGRLRLYDYPNLADACDLCAAPIRQGKLCLTCLMRLKDDIEQDREKARLKKEHVFLTKQRR</sequence>
<dbReference type="Proteomes" id="UP000665561">
    <property type="component" value="Unassembled WGS sequence"/>
</dbReference>
<keyword evidence="2" id="KW-1185">Reference proteome</keyword>
<name>A0ABW9XNU7_9BACL</name>
<organism evidence="1 2">
    <name type="scientific">Paenibacillus glycinis</name>
    <dbReference type="NCBI Taxonomy" id="2697035"/>
    <lineage>
        <taxon>Bacteria</taxon>
        <taxon>Bacillati</taxon>
        <taxon>Bacillota</taxon>
        <taxon>Bacilli</taxon>
        <taxon>Bacillales</taxon>
        <taxon>Paenibacillaceae</taxon>
        <taxon>Paenibacillus</taxon>
    </lineage>
</organism>
<accession>A0ABW9XNU7</accession>
<dbReference type="EMBL" id="JAAAMV010000005">
    <property type="protein sequence ID" value="NBD24308.1"/>
    <property type="molecule type" value="Genomic_DNA"/>
</dbReference>
<evidence type="ECO:0008006" key="3">
    <source>
        <dbReference type="Google" id="ProtNLM"/>
    </source>
</evidence>
<evidence type="ECO:0000313" key="2">
    <source>
        <dbReference type="Proteomes" id="UP000665561"/>
    </source>
</evidence>
<comment type="caution">
    <text evidence="1">The sequence shown here is derived from an EMBL/GenBank/DDBJ whole genome shotgun (WGS) entry which is preliminary data.</text>
</comment>
<dbReference type="RefSeq" id="WP_161743103.1">
    <property type="nucleotide sequence ID" value="NZ_JAAAMV010000005.1"/>
</dbReference>
<protein>
    <recommendedName>
        <fullName evidence="3">Flagellar protein</fullName>
    </recommendedName>
</protein>
<reference evidence="1 2" key="1">
    <citation type="submission" date="2020-01" db="EMBL/GenBank/DDBJ databases">
        <title>Paenibacillus soybeanensis sp. nov. isolated from the nodules of soybean (Glycine max(L.) Merr).</title>
        <authorList>
            <person name="Wang H."/>
        </authorList>
    </citation>
    <scope>NUCLEOTIDE SEQUENCE [LARGE SCALE GENOMIC DNA]</scope>
    <source>
        <strain evidence="1 2">T1</strain>
    </source>
</reference>
<evidence type="ECO:0000313" key="1">
    <source>
        <dbReference type="EMBL" id="NBD24308.1"/>
    </source>
</evidence>